<dbReference type="Pfam" id="PF04155">
    <property type="entry name" value="Ground-like"/>
    <property type="match status" value="1"/>
</dbReference>
<dbReference type="InterPro" id="IPR007284">
    <property type="entry name" value="Ground-like_dom"/>
</dbReference>
<sequence length="58" mass="6602">LSVDVEESKRKIQEAAELEFNKQFNVICSTGMFTYITHTSRYCQAGNSVVTCYAFQTN</sequence>
<name>A0A183EZN8_9BILA</name>
<feature type="domain" description="Ground-like" evidence="1">
    <location>
        <begin position="4"/>
        <end position="55"/>
    </location>
</feature>
<proteinExistence type="predicted"/>
<protein>
    <submittedName>
        <fullName evidence="2">Ground-like domain-containing protein</fullName>
    </submittedName>
</protein>
<reference evidence="2" key="1">
    <citation type="submission" date="2016-06" db="UniProtKB">
        <authorList>
            <consortium name="WormBaseParasite"/>
        </authorList>
    </citation>
    <scope>IDENTIFICATION</scope>
</reference>
<dbReference type="WBParaSite" id="GPUH_0002645901-mRNA-1">
    <property type="protein sequence ID" value="GPUH_0002645901-mRNA-1"/>
    <property type="gene ID" value="GPUH_0002645901"/>
</dbReference>
<evidence type="ECO:0000259" key="1">
    <source>
        <dbReference type="Pfam" id="PF04155"/>
    </source>
</evidence>
<dbReference type="AlphaFoldDB" id="A0A183EZN8"/>
<organism evidence="2">
    <name type="scientific">Gongylonema pulchrum</name>
    <dbReference type="NCBI Taxonomy" id="637853"/>
    <lineage>
        <taxon>Eukaryota</taxon>
        <taxon>Metazoa</taxon>
        <taxon>Ecdysozoa</taxon>
        <taxon>Nematoda</taxon>
        <taxon>Chromadorea</taxon>
        <taxon>Rhabditida</taxon>
        <taxon>Spirurina</taxon>
        <taxon>Spiruromorpha</taxon>
        <taxon>Spiruroidea</taxon>
        <taxon>Gongylonematidae</taxon>
        <taxon>Gongylonema</taxon>
    </lineage>
</organism>
<evidence type="ECO:0000313" key="2">
    <source>
        <dbReference type="WBParaSite" id="GPUH_0002645901-mRNA-1"/>
    </source>
</evidence>
<accession>A0A183EZN8</accession>